<evidence type="ECO:0000256" key="7">
    <source>
        <dbReference type="ARBA" id="ARBA00023180"/>
    </source>
</evidence>
<evidence type="ECO:0000259" key="8">
    <source>
        <dbReference type="Pfam" id="PF08391"/>
    </source>
</evidence>
<dbReference type="InterPro" id="IPR016187">
    <property type="entry name" value="CTDL_fold"/>
</dbReference>
<comment type="subcellular location">
    <subcellularLocation>
        <location evidence="1">Membrane</location>
        <topology evidence="1">Single-pass type II membrane protein</topology>
    </subcellularLocation>
</comment>
<evidence type="ECO:0000256" key="2">
    <source>
        <dbReference type="ARBA" id="ARBA00022692"/>
    </source>
</evidence>
<dbReference type="AlphaFoldDB" id="A0A8B7QK11"/>
<dbReference type="GO" id="GO:0016020">
    <property type="term" value="C:membrane"/>
    <property type="evidence" value="ECO:0007669"/>
    <property type="project" value="UniProtKB-SubCell"/>
</dbReference>
<evidence type="ECO:0000313" key="10">
    <source>
        <dbReference type="RefSeq" id="XP_019489119.1"/>
    </source>
</evidence>
<dbReference type="InterPro" id="IPR052013">
    <property type="entry name" value="Mouse_KLRs"/>
</dbReference>
<dbReference type="SUPFAM" id="SSF56436">
    <property type="entry name" value="C-type lectin-like"/>
    <property type="match status" value="1"/>
</dbReference>
<keyword evidence="2" id="KW-0812">Transmembrane</keyword>
<keyword evidence="5" id="KW-0472">Membrane</keyword>
<dbReference type="GeneID" id="109377267"/>
<gene>
    <name evidence="10" type="primary">LOC109377267</name>
</gene>
<keyword evidence="7" id="KW-0325">Glycoprotein</keyword>
<evidence type="ECO:0000256" key="5">
    <source>
        <dbReference type="ARBA" id="ARBA00023136"/>
    </source>
</evidence>
<evidence type="ECO:0000256" key="6">
    <source>
        <dbReference type="ARBA" id="ARBA00023157"/>
    </source>
</evidence>
<accession>A0A8B7QK11</accession>
<keyword evidence="6" id="KW-1015">Disulfide bond</keyword>
<reference evidence="10" key="1">
    <citation type="submission" date="2025-08" db="UniProtKB">
        <authorList>
            <consortium name="RefSeq"/>
        </authorList>
    </citation>
    <scope>IDENTIFICATION</scope>
    <source>
        <tissue evidence="10">Muscle</tissue>
    </source>
</reference>
<protein>
    <submittedName>
        <fullName evidence="10">Killer cell lectin-like receptor 2</fullName>
    </submittedName>
</protein>
<evidence type="ECO:0000256" key="1">
    <source>
        <dbReference type="ARBA" id="ARBA00004606"/>
    </source>
</evidence>
<proteinExistence type="predicted"/>
<dbReference type="PANTHER" id="PTHR46329:SF1">
    <property type="entry name" value="KILLER CELL LECTIN-LIKE RECEPTOR 2"/>
    <property type="match status" value="1"/>
</dbReference>
<dbReference type="InterPro" id="IPR013600">
    <property type="entry name" value="Ly49_N"/>
</dbReference>
<keyword evidence="9" id="KW-1185">Reference proteome</keyword>
<name>A0A8B7QK11_HIPAR</name>
<feature type="domain" description="Ly49-like N-terminal" evidence="8">
    <location>
        <begin position="10"/>
        <end position="114"/>
    </location>
</feature>
<dbReference type="PANTHER" id="PTHR46329">
    <property type="entry name" value="KILLER CELL LECTIN-LIKE RECEPTOR 2"/>
    <property type="match status" value="1"/>
</dbReference>
<evidence type="ECO:0000256" key="3">
    <source>
        <dbReference type="ARBA" id="ARBA00022968"/>
    </source>
</evidence>
<dbReference type="KEGG" id="hai:109377267"/>
<dbReference type="InterPro" id="IPR016186">
    <property type="entry name" value="C-type_lectin-like/link_sf"/>
</dbReference>
<dbReference type="OrthoDB" id="2142683at2759"/>
<sequence>MREKGNGNGLTVVHLEFFQYIQEKHQQDEILQDLRENYHSLKNDSYLKEQLLTNKTLQYDILKNKTCQRIKEPDLILTENNRCRIIKIFSKPLQNTDKLCEECWSFCGVSYYYFIAERKSWNECKQTCKSCGLSLLKIDEEDERVSWTVAFTFILLHSDSHPQTQNIKDGVGTQKEGPSVIFCVMPVERAKLVQ</sequence>
<dbReference type="RefSeq" id="XP_019489119.1">
    <property type="nucleotide sequence ID" value="XM_019633574.1"/>
</dbReference>
<organism evidence="9 10">
    <name type="scientific">Hipposideros armiger</name>
    <name type="common">Great Himalayan leaf-nosed bat</name>
    <dbReference type="NCBI Taxonomy" id="186990"/>
    <lineage>
        <taxon>Eukaryota</taxon>
        <taxon>Metazoa</taxon>
        <taxon>Chordata</taxon>
        <taxon>Craniata</taxon>
        <taxon>Vertebrata</taxon>
        <taxon>Euteleostomi</taxon>
        <taxon>Mammalia</taxon>
        <taxon>Eutheria</taxon>
        <taxon>Laurasiatheria</taxon>
        <taxon>Chiroptera</taxon>
        <taxon>Yinpterochiroptera</taxon>
        <taxon>Rhinolophoidea</taxon>
        <taxon>Hipposideridae</taxon>
        <taxon>Hipposideros</taxon>
    </lineage>
</organism>
<dbReference type="Proteomes" id="UP000694851">
    <property type="component" value="Unplaced"/>
</dbReference>
<keyword evidence="4" id="KW-1133">Transmembrane helix</keyword>
<evidence type="ECO:0000313" key="9">
    <source>
        <dbReference type="Proteomes" id="UP000694851"/>
    </source>
</evidence>
<dbReference type="Pfam" id="PF08391">
    <property type="entry name" value="Ly49"/>
    <property type="match status" value="1"/>
</dbReference>
<dbReference type="Gene3D" id="3.10.100.10">
    <property type="entry name" value="Mannose-Binding Protein A, subunit A"/>
    <property type="match status" value="1"/>
</dbReference>
<evidence type="ECO:0000256" key="4">
    <source>
        <dbReference type="ARBA" id="ARBA00022989"/>
    </source>
</evidence>
<keyword evidence="3" id="KW-0735">Signal-anchor</keyword>